<dbReference type="SUPFAM" id="SSF53720">
    <property type="entry name" value="ALDH-like"/>
    <property type="match status" value="1"/>
</dbReference>
<dbReference type="FunFam" id="3.40.605.10:FF:000003">
    <property type="entry name" value="Methylmalonate-semialdehyde dehydrogenase [acylating]"/>
    <property type="match status" value="1"/>
</dbReference>
<dbReference type="STRING" id="526226.Gbro_4600"/>
<keyword evidence="6" id="KW-1185">Reference proteome</keyword>
<evidence type="ECO:0000256" key="2">
    <source>
        <dbReference type="ARBA" id="ARBA00023002"/>
    </source>
</evidence>
<reference evidence="6" key="1">
    <citation type="submission" date="2009-10" db="EMBL/GenBank/DDBJ databases">
        <title>The complete chromosome of Gordonia bronchialis DSM 43247.</title>
        <authorList>
            <consortium name="US DOE Joint Genome Institute (JGI-PGF)"/>
            <person name="Lucas S."/>
            <person name="Copeland A."/>
            <person name="Lapidus A."/>
            <person name="Glavina del Rio T."/>
            <person name="Dalin E."/>
            <person name="Tice H."/>
            <person name="Bruce D."/>
            <person name="Goodwin L."/>
            <person name="Pitluck S."/>
            <person name="Kyrpides N."/>
            <person name="Mavromatis K."/>
            <person name="Ivanova N."/>
            <person name="Ovchinnikova G."/>
            <person name="Saunders E."/>
            <person name="Brettin T."/>
            <person name="Detter J.C."/>
            <person name="Han C."/>
            <person name="Larimer F."/>
            <person name="Land M."/>
            <person name="Hauser L."/>
            <person name="Markowitz V."/>
            <person name="Cheng J.-F."/>
            <person name="Hugenholtz P."/>
            <person name="Woyke T."/>
            <person name="Wu D."/>
            <person name="Jando M."/>
            <person name="Schneider S."/>
            <person name="Goeker M."/>
            <person name="Klenk H.-P."/>
            <person name="Eisen J.A."/>
        </authorList>
    </citation>
    <scope>NUCLEOTIDE SEQUENCE [LARGE SCALE GENOMIC DNA]</scope>
    <source>
        <strain evidence="6">ATCC 25592 / DSM 43247 / BCRC 13721 / JCM 3198 / KCTC 3076 / NBRC 16047 / NCTC 10667</strain>
    </source>
</reference>
<keyword evidence="2" id="KW-0560">Oxidoreductase</keyword>
<dbReference type="GO" id="GO:0006210">
    <property type="term" value="P:thymine catabolic process"/>
    <property type="evidence" value="ECO:0007669"/>
    <property type="project" value="TreeGrafter"/>
</dbReference>
<dbReference type="Gene3D" id="3.40.309.10">
    <property type="entry name" value="Aldehyde Dehydrogenase, Chain A, domain 2"/>
    <property type="match status" value="1"/>
</dbReference>
<dbReference type="AlphaFoldDB" id="D0L7E1"/>
<dbReference type="PANTHER" id="PTHR43866:SF4">
    <property type="entry name" value="MALONATE-SEMIALDEHYDE DEHYDROGENASE"/>
    <property type="match status" value="1"/>
</dbReference>
<gene>
    <name evidence="5" type="ordered locus">Gbro_4600</name>
</gene>
<dbReference type="PROSITE" id="PS00070">
    <property type="entry name" value="ALDEHYDE_DEHYDR_CYS"/>
    <property type="match status" value="1"/>
</dbReference>
<dbReference type="InterPro" id="IPR016163">
    <property type="entry name" value="Ald_DH_C"/>
</dbReference>
<dbReference type="HOGENOM" id="CLU_005391_1_10_11"/>
<name>D0L7E1_GORB4</name>
<dbReference type="InterPro" id="IPR016161">
    <property type="entry name" value="Ald_DH/histidinol_DH"/>
</dbReference>
<dbReference type="RefSeq" id="WP_012836214.1">
    <property type="nucleotide sequence ID" value="NC_013441.1"/>
</dbReference>
<dbReference type="KEGG" id="gbr:Gbro_4600"/>
<proteinExistence type="predicted"/>
<evidence type="ECO:0000256" key="3">
    <source>
        <dbReference type="ARBA" id="ARBA00023027"/>
    </source>
</evidence>
<dbReference type="GO" id="GO:0004491">
    <property type="term" value="F:methylmalonate-semialdehyde dehydrogenase (acylating, NAD) activity"/>
    <property type="evidence" value="ECO:0007669"/>
    <property type="project" value="UniProtKB-EC"/>
</dbReference>
<sequence>MGDVLDHYVDGKPWSGTSDRLSPVYDPARGVVTKEVRLASPADVSTAVTAATAALTEWSRTSIAARQNVMFRFRELLTARRDELAAILTAEHGKVLADAAGEIARGLEVVDLALSMPHLAKGEFSQNASTGVDVYTVTEPVGVVAIITPFNFPAMVPLWFFPLAVAAGNTVVLKPSEKDPSASNWLAELMVEAGLPPGVLNVVHGDKDAVDALLTHPDVAAVSFVGSTPIAKHVYTVATGEGKRVQALGGAKNHMLVLPDADLDLAADAAINAGFGSAGERCMAVSVVMAVESIADQLVSRIRDRMGGLRIGDGRTGNDMGPLITGAHRDRVGDYIDVAGRDGATVVVDGRSVSADGDPAGFWLGPTLLDDVPLTSAAYRDEIFGPVLSVVRVDGFAEAIAIINSSPYGNGTAIFTNDGGAARRFQQEVQVGMIGINVPIPVPVAYHSFGGWKASLFGDSKAYGKAGYAFYTREKAVTSRWLDPSHGGINLGFPQNT</sequence>
<dbReference type="EMBL" id="CP001802">
    <property type="protein sequence ID" value="ACY23730.1"/>
    <property type="molecule type" value="Genomic_DNA"/>
</dbReference>
<keyword evidence="3" id="KW-0520">NAD</keyword>
<protein>
    <recommendedName>
        <fullName evidence="1">methylmalonate-semialdehyde dehydrogenase (CoA acylating)</fullName>
        <ecNumber evidence="1">1.2.1.27</ecNumber>
    </recommendedName>
</protein>
<accession>D0L7E1</accession>
<dbReference type="InterPro" id="IPR016160">
    <property type="entry name" value="Ald_DH_CS_CYS"/>
</dbReference>
<feature type="domain" description="Aldehyde dehydrogenase" evidence="4">
    <location>
        <begin position="18"/>
        <end position="477"/>
    </location>
</feature>
<dbReference type="InterPro" id="IPR015590">
    <property type="entry name" value="Aldehyde_DH_dom"/>
</dbReference>
<evidence type="ECO:0000313" key="5">
    <source>
        <dbReference type="EMBL" id="ACY23730.1"/>
    </source>
</evidence>
<organism evidence="5 6">
    <name type="scientific">Gordonia bronchialis (strain ATCC 25592 / DSM 43247 / BCRC 13721 / JCM 3198 / KCTC 3076 / NBRC 16047 / NCTC 10667)</name>
    <name type="common">Rhodococcus bronchialis</name>
    <dbReference type="NCBI Taxonomy" id="526226"/>
    <lineage>
        <taxon>Bacteria</taxon>
        <taxon>Bacillati</taxon>
        <taxon>Actinomycetota</taxon>
        <taxon>Actinomycetes</taxon>
        <taxon>Mycobacteriales</taxon>
        <taxon>Gordoniaceae</taxon>
        <taxon>Gordonia</taxon>
    </lineage>
</organism>
<dbReference type="InterPro" id="IPR016162">
    <property type="entry name" value="Ald_DH_N"/>
</dbReference>
<dbReference type="PANTHER" id="PTHR43866">
    <property type="entry name" value="MALONATE-SEMIALDEHYDE DEHYDROGENASE"/>
    <property type="match status" value="1"/>
</dbReference>
<dbReference type="eggNOG" id="COG1012">
    <property type="taxonomic scope" value="Bacteria"/>
</dbReference>
<evidence type="ECO:0000256" key="1">
    <source>
        <dbReference type="ARBA" id="ARBA00013048"/>
    </source>
</evidence>
<dbReference type="Pfam" id="PF00171">
    <property type="entry name" value="Aldedh"/>
    <property type="match status" value="1"/>
</dbReference>
<reference evidence="5 6" key="2">
    <citation type="journal article" date="2010" name="Stand. Genomic Sci.">
        <title>Complete genome sequence of Gordonia bronchialis type strain (3410).</title>
        <authorList>
            <person name="Ivanova N."/>
            <person name="Sikorski J."/>
            <person name="Jando M."/>
            <person name="Lapidus A."/>
            <person name="Nolan M."/>
            <person name="Lucas S."/>
            <person name="Del Rio T.G."/>
            <person name="Tice H."/>
            <person name="Copeland A."/>
            <person name="Cheng J.F."/>
            <person name="Chen F."/>
            <person name="Bruce D."/>
            <person name="Goodwin L."/>
            <person name="Pitluck S."/>
            <person name="Mavromatis K."/>
            <person name="Ovchinnikova G."/>
            <person name="Pati A."/>
            <person name="Chen A."/>
            <person name="Palaniappan K."/>
            <person name="Land M."/>
            <person name="Hauser L."/>
            <person name="Chang Y.J."/>
            <person name="Jeffries C.D."/>
            <person name="Chain P."/>
            <person name="Saunders E."/>
            <person name="Han C."/>
            <person name="Detter J.C."/>
            <person name="Brettin T."/>
            <person name="Rohde M."/>
            <person name="Goker M."/>
            <person name="Bristow J."/>
            <person name="Eisen J.A."/>
            <person name="Markowitz V."/>
            <person name="Hugenholtz P."/>
            <person name="Klenk H.P."/>
            <person name="Kyrpides N.C."/>
        </authorList>
    </citation>
    <scope>NUCLEOTIDE SEQUENCE [LARGE SCALE GENOMIC DNA]</scope>
    <source>
        <strain evidence="6">ATCC 25592 / DSM 43247 / BCRC 13721 / JCM 3198 / KCTC 3076 / NBRC 16047 / NCTC 10667</strain>
    </source>
</reference>
<dbReference type="InterPro" id="IPR010061">
    <property type="entry name" value="MeMal-semiAld_DH"/>
</dbReference>
<dbReference type="EC" id="1.2.1.27" evidence="1"/>
<dbReference type="GO" id="GO:0006574">
    <property type="term" value="P:L-valine catabolic process"/>
    <property type="evidence" value="ECO:0007669"/>
    <property type="project" value="TreeGrafter"/>
</dbReference>
<dbReference type="FunFam" id="3.40.309.10:FF:000002">
    <property type="entry name" value="Methylmalonate-semialdehyde dehydrogenase (Acylating)"/>
    <property type="match status" value="1"/>
</dbReference>
<dbReference type="NCBIfam" id="TIGR01722">
    <property type="entry name" value="MMSDH"/>
    <property type="match status" value="1"/>
</dbReference>
<dbReference type="Proteomes" id="UP000001219">
    <property type="component" value="Chromosome"/>
</dbReference>
<evidence type="ECO:0000313" key="6">
    <source>
        <dbReference type="Proteomes" id="UP000001219"/>
    </source>
</evidence>
<dbReference type="Gene3D" id="3.40.605.10">
    <property type="entry name" value="Aldehyde Dehydrogenase, Chain A, domain 1"/>
    <property type="match status" value="1"/>
</dbReference>
<dbReference type="CDD" id="cd07085">
    <property type="entry name" value="ALDH_F6_MMSDH"/>
    <property type="match status" value="1"/>
</dbReference>
<evidence type="ECO:0000259" key="4">
    <source>
        <dbReference type="Pfam" id="PF00171"/>
    </source>
</evidence>
<dbReference type="OrthoDB" id="6882680at2"/>